<keyword evidence="3" id="KW-1185">Reference proteome</keyword>
<evidence type="ECO:0000313" key="3">
    <source>
        <dbReference type="Proteomes" id="UP000799436"/>
    </source>
</evidence>
<gene>
    <name evidence="2" type="ORF">EJ03DRAFT_270306</name>
</gene>
<feature type="region of interest" description="Disordered" evidence="1">
    <location>
        <begin position="1"/>
        <end position="66"/>
    </location>
</feature>
<dbReference type="EMBL" id="ML995825">
    <property type="protein sequence ID" value="KAF2770520.1"/>
    <property type="molecule type" value="Genomic_DNA"/>
</dbReference>
<reference evidence="2" key="1">
    <citation type="journal article" date="2020" name="Stud. Mycol.">
        <title>101 Dothideomycetes genomes: a test case for predicting lifestyles and emergence of pathogens.</title>
        <authorList>
            <person name="Haridas S."/>
            <person name="Albert R."/>
            <person name="Binder M."/>
            <person name="Bloem J."/>
            <person name="Labutti K."/>
            <person name="Salamov A."/>
            <person name="Andreopoulos B."/>
            <person name="Baker S."/>
            <person name="Barry K."/>
            <person name="Bills G."/>
            <person name="Bluhm B."/>
            <person name="Cannon C."/>
            <person name="Castanera R."/>
            <person name="Culley D."/>
            <person name="Daum C."/>
            <person name="Ezra D."/>
            <person name="Gonzalez J."/>
            <person name="Henrissat B."/>
            <person name="Kuo A."/>
            <person name="Liang C."/>
            <person name="Lipzen A."/>
            <person name="Lutzoni F."/>
            <person name="Magnuson J."/>
            <person name="Mondo S."/>
            <person name="Nolan M."/>
            <person name="Ohm R."/>
            <person name="Pangilinan J."/>
            <person name="Park H.-J."/>
            <person name="Ramirez L."/>
            <person name="Alfaro M."/>
            <person name="Sun H."/>
            <person name="Tritt A."/>
            <person name="Yoshinaga Y."/>
            <person name="Zwiers L.-H."/>
            <person name="Turgeon B."/>
            <person name="Goodwin S."/>
            <person name="Spatafora J."/>
            <person name="Crous P."/>
            <person name="Grigoriev I."/>
        </authorList>
    </citation>
    <scope>NUCLEOTIDE SEQUENCE</scope>
    <source>
        <strain evidence="2">CBS 116005</strain>
    </source>
</reference>
<name>A0A6G1LD09_9PEZI</name>
<feature type="compositionally biased region" description="Basic and acidic residues" evidence="1">
    <location>
        <begin position="34"/>
        <end position="47"/>
    </location>
</feature>
<sequence>MSAPAARSYAAAATSAQPITNDHRQSEAHSVQHPKQETHDASVQDRGRPRRSPSPRQRPRTASEEEDVYVLTLQTNKQHHQRMTQLRNKYFPQKINKLEAHLTLFHALPGTKLESSIIPVIQDVAQRTSPFEVHATHPFRMKLGFAIGVSKAHGGQQAQEVHHMLRRPWLEEGFLSEQDEGGCRVHYTMMNKVDDQDEVERALEEIEKSFEGDKGTAVGLGLWRYDRGWWRFGKEYLFGA</sequence>
<dbReference type="AlphaFoldDB" id="A0A6G1LD09"/>
<evidence type="ECO:0000256" key="1">
    <source>
        <dbReference type="SAM" id="MobiDB-lite"/>
    </source>
</evidence>
<organism evidence="2 3">
    <name type="scientific">Teratosphaeria nubilosa</name>
    <dbReference type="NCBI Taxonomy" id="161662"/>
    <lineage>
        <taxon>Eukaryota</taxon>
        <taxon>Fungi</taxon>
        <taxon>Dikarya</taxon>
        <taxon>Ascomycota</taxon>
        <taxon>Pezizomycotina</taxon>
        <taxon>Dothideomycetes</taxon>
        <taxon>Dothideomycetidae</taxon>
        <taxon>Mycosphaerellales</taxon>
        <taxon>Teratosphaeriaceae</taxon>
        <taxon>Teratosphaeria</taxon>
    </lineage>
</organism>
<proteinExistence type="predicted"/>
<accession>A0A6G1LD09</accession>
<feature type="compositionally biased region" description="Basic residues" evidence="1">
    <location>
        <begin position="48"/>
        <end position="59"/>
    </location>
</feature>
<dbReference type="Gene3D" id="3.90.1140.10">
    <property type="entry name" value="Cyclic phosphodiesterase"/>
    <property type="match status" value="1"/>
</dbReference>
<dbReference type="Proteomes" id="UP000799436">
    <property type="component" value="Unassembled WGS sequence"/>
</dbReference>
<feature type="compositionally biased region" description="Low complexity" evidence="1">
    <location>
        <begin position="1"/>
        <end position="16"/>
    </location>
</feature>
<evidence type="ECO:0000313" key="2">
    <source>
        <dbReference type="EMBL" id="KAF2770520.1"/>
    </source>
</evidence>
<protein>
    <submittedName>
        <fullName evidence="2">Uncharacterized protein</fullName>
    </submittedName>
</protein>
<dbReference type="Pfam" id="PF13563">
    <property type="entry name" value="2_5_RNA_ligase2"/>
    <property type="match status" value="1"/>
</dbReference>
<dbReference type="OrthoDB" id="5364416at2759"/>